<organism evidence="3 4">
    <name type="scientific">Candolleomyces aberdarensis</name>
    <dbReference type="NCBI Taxonomy" id="2316362"/>
    <lineage>
        <taxon>Eukaryota</taxon>
        <taxon>Fungi</taxon>
        <taxon>Dikarya</taxon>
        <taxon>Basidiomycota</taxon>
        <taxon>Agaricomycotina</taxon>
        <taxon>Agaricomycetes</taxon>
        <taxon>Agaricomycetidae</taxon>
        <taxon>Agaricales</taxon>
        <taxon>Agaricineae</taxon>
        <taxon>Psathyrellaceae</taxon>
        <taxon>Candolleomyces</taxon>
    </lineage>
</organism>
<evidence type="ECO:0000256" key="2">
    <source>
        <dbReference type="SAM" id="MobiDB-lite"/>
    </source>
</evidence>
<dbReference type="InterPro" id="IPR027417">
    <property type="entry name" value="P-loop_NTPase"/>
</dbReference>
<feature type="region of interest" description="Disordered" evidence="2">
    <location>
        <begin position="338"/>
        <end position="363"/>
    </location>
</feature>
<keyword evidence="4" id="KW-1185">Reference proteome</keyword>
<proteinExistence type="predicted"/>
<reference evidence="3 4" key="1">
    <citation type="submission" date="2019-01" db="EMBL/GenBank/DDBJ databases">
        <title>Draft genome sequence of Psathyrella aberdarensis IHI B618.</title>
        <authorList>
            <person name="Buettner E."/>
            <person name="Kellner H."/>
        </authorList>
    </citation>
    <scope>NUCLEOTIDE SEQUENCE [LARGE SCALE GENOMIC DNA]</scope>
    <source>
        <strain evidence="3 4">IHI B618</strain>
    </source>
</reference>
<evidence type="ECO:0000256" key="1">
    <source>
        <dbReference type="SAM" id="Coils"/>
    </source>
</evidence>
<dbReference type="Proteomes" id="UP000290288">
    <property type="component" value="Unassembled WGS sequence"/>
</dbReference>
<protein>
    <recommendedName>
        <fullName evidence="5">G domain-containing protein</fullName>
    </recommendedName>
</protein>
<dbReference type="STRING" id="2316362.A0A4Q2DIH7"/>
<keyword evidence="1" id="KW-0175">Coiled coil</keyword>
<dbReference type="AlphaFoldDB" id="A0A4Q2DIH7"/>
<dbReference type="EMBL" id="SDEE01000232">
    <property type="protein sequence ID" value="RXW18916.1"/>
    <property type="molecule type" value="Genomic_DNA"/>
</dbReference>
<feature type="coiled-coil region" evidence="1">
    <location>
        <begin position="257"/>
        <end position="331"/>
    </location>
</feature>
<accession>A0A4Q2DIH7</accession>
<name>A0A4Q2DIH7_9AGAR</name>
<evidence type="ECO:0008006" key="5">
    <source>
        <dbReference type="Google" id="ProtNLM"/>
    </source>
</evidence>
<gene>
    <name evidence="3" type="ORF">EST38_g6934</name>
</gene>
<dbReference type="SUPFAM" id="SSF52540">
    <property type="entry name" value="P-loop containing nucleoside triphosphate hydrolases"/>
    <property type="match status" value="1"/>
</dbReference>
<sequence>MPDTVEPGIYLTGKMLEEDVLIASPIDHPWLFIRLVDFPLPAYRPPSTHCAFPRSTVHQPSYTKKLQVGHSRSPCTDTVERADPFDLDGRRIVLFDTPGFDDTNRTENEILRIIGLELEKQYRNGQTLHGIIYVHRISDFYIDGLAKTNLGIFRKLCGDSSLQNVVIMTNMWSRLNSESEGRRRAAELASTDDFFKPAIAEGAVMAHHMQGTVESARTAVRQILKNHPISLSTYEEIVDQHKSINETGMGRTGDEKLAQLELKLKAQFEAAEQAKEQLRQLQETMEEEKRNHARQCQLLQEQFADVERKREQAIREAEERSRREIQAAEAKWRLEAKRRRAKKNADPEERMVTITPDPHSPSVRHGVIVSGRSCAMFNQEHESYYATLDHNKEDAKARPSIAHYGEFNQ</sequence>
<dbReference type="Gene3D" id="3.40.50.300">
    <property type="entry name" value="P-loop containing nucleotide triphosphate hydrolases"/>
    <property type="match status" value="1"/>
</dbReference>
<evidence type="ECO:0000313" key="4">
    <source>
        <dbReference type="Proteomes" id="UP000290288"/>
    </source>
</evidence>
<comment type="caution">
    <text evidence="3">The sequence shown here is derived from an EMBL/GenBank/DDBJ whole genome shotgun (WGS) entry which is preliminary data.</text>
</comment>
<evidence type="ECO:0000313" key="3">
    <source>
        <dbReference type="EMBL" id="RXW18916.1"/>
    </source>
</evidence>
<dbReference type="OrthoDB" id="8954335at2759"/>